<dbReference type="InterPro" id="IPR038765">
    <property type="entry name" value="Papain-like_cys_pep_sf"/>
</dbReference>
<evidence type="ECO:0000313" key="4">
    <source>
        <dbReference type="EMBL" id="EFH39069.1"/>
    </source>
</evidence>
<dbReference type="Proteomes" id="UP000008694">
    <property type="component" value="Unassembled WGS sequence"/>
</dbReference>
<protein>
    <recommendedName>
        <fullName evidence="3">OTU domain-containing protein</fullName>
    </recommendedName>
</protein>
<evidence type="ECO:0000256" key="2">
    <source>
        <dbReference type="SAM" id="Coils"/>
    </source>
</evidence>
<reference evidence="5" key="1">
    <citation type="journal article" date="2011" name="Nat. Genet.">
        <title>The Arabidopsis lyrata genome sequence and the basis of rapid genome size change.</title>
        <authorList>
            <person name="Hu T.T."/>
            <person name="Pattyn P."/>
            <person name="Bakker E.G."/>
            <person name="Cao J."/>
            <person name="Cheng J.-F."/>
            <person name="Clark R.M."/>
            <person name="Fahlgren N."/>
            <person name="Fawcett J.A."/>
            <person name="Grimwood J."/>
            <person name="Gundlach H."/>
            <person name="Haberer G."/>
            <person name="Hollister J.D."/>
            <person name="Ossowski S."/>
            <person name="Ottilar R.P."/>
            <person name="Salamov A.A."/>
            <person name="Schneeberger K."/>
            <person name="Spannagl M."/>
            <person name="Wang X."/>
            <person name="Yang L."/>
            <person name="Nasrallah M.E."/>
            <person name="Bergelson J."/>
            <person name="Carrington J.C."/>
            <person name="Gaut B.S."/>
            <person name="Schmutz J."/>
            <person name="Mayer K.F.X."/>
            <person name="Van de Peer Y."/>
            <person name="Grigoriev I.V."/>
            <person name="Nordborg M."/>
            <person name="Weigel D."/>
            <person name="Guo Y.-L."/>
        </authorList>
    </citation>
    <scope>NUCLEOTIDE SEQUENCE [LARGE SCALE GENOMIC DNA]</scope>
    <source>
        <strain evidence="5">cv. MN47</strain>
    </source>
</reference>
<sequence>MYIYLHRIFKNVRPALYEICYLNVQQDYTTFGGRCWIKWSVEELEAAGHRVFLLYREIKGNKVSSGALCKQVKSFRSDWRRFLKLEEIEPRHVRNNKRQQKRIERFKEKKKKDKLAKEEEKKNAENNQRRITLVSSIGMEEIDVVGDGNCQFRALSNQLYDDENHYNYIRQQVIEELRAHPERYRRFAEAEAGISYEEYLTSMARIFKNVRPALYEICYPNVQQDYTTFGGRCWIKWLHTSIRGK</sequence>
<gene>
    <name evidence="4" type="ORF">ARALYDRAFT_359352</name>
</gene>
<dbReference type="GO" id="GO:0004843">
    <property type="term" value="F:cysteine-type deubiquitinase activity"/>
    <property type="evidence" value="ECO:0007669"/>
    <property type="project" value="TreeGrafter"/>
</dbReference>
<dbReference type="EMBL" id="GL348817">
    <property type="protein sequence ID" value="EFH39069.1"/>
    <property type="molecule type" value="Genomic_DNA"/>
</dbReference>
<dbReference type="SUPFAM" id="SSF54001">
    <property type="entry name" value="Cysteine proteinases"/>
    <property type="match status" value="1"/>
</dbReference>
<proteinExistence type="inferred from homology"/>
<name>D7MWK7_ARALL</name>
<dbReference type="STRING" id="81972.D7MWK7"/>
<dbReference type="InterPro" id="IPR050704">
    <property type="entry name" value="Peptidase_C85-like"/>
</dbReference>
<keyword evidence="5" id="KW-1185">Reference proteome</keyword>
<dbReference type="Pfam" id="PF02338">
    <property type="entry name" value="OTU"/>
    <property type="match status" value="1"/>
</dbReference>
<dbReference type="PANTHER" id="PTHR12419:SF11">
    <property type="entry name" value="OTU DOMAIN-CONTAINING PROTEIN DDB_G0284757"/>
    <property type="match status" value="1"/>
</dbReference>
<dbReference type="PANTHER" id="PTHR12419">
    <property type="entry name" value="OTU DOMAIN CONTAINING PROTEIN"/>
    <property type="match status" value="1"/>
</dbReference>
<dbReference type="GO" id="GO:0016579">
    <property type="term" value="P:protein deubiquitination"/>
    <property type="evidence" value="ECO:0007669"/>
    <property type="project" value="TreeGrafter"/>
</dbReference>
<dbReference type="PROSITE" id="PS50802">
    <property type="entry name" value="OTU"/>
    <property type="match status" value="1"/>
</dbReference>
<evidence type="ECO:0000256" key="1">
    <source>
        <dbReference type="ARBA" id="ARBA00010407"/>
    </source>
</evidence>
<feature type="domain" description="OTU" evidence="3">
    <location>
        <begin position="139"/>
        <end position="245"/>
    </location>
</feature>
<dbReference type="Gene3D" id="3.90.70.80">
    <property type="match status" value="1"/>
</dbReference>
<accession>D7MWK7</accession>
<organism evidence="5">
    <name type="scientific">Arabidopsis lyrata subsp. lyrata</name>
    <name type="common">Lyre-leaved rock-cress</name>
    <dbReference type="NCBI Taxonomy" id="81972"/>
    <lineage>
        <taxon>Eukaryota</taxon>
        <taxon>Viridiplantae</taxon>
        <taxon>Streptophyta</taxon>
        <taxon>Embryophyta</taxon>
        <taxon>Tracheophyta</taxon>
        <taxon>Spermatophyta</taxon>
        <taxon>Magnoliopsida</taxon>
        <taxon>eudicotyledons</taxon>
        <taxon>Gunneridae</taxon>
        <taxon>Pentapetalae</taxon>
        <taxon>rosids</taxon>
        <taxon>malvids</taxon>
        <taxon>Brassicales</taxon>
        <taxon>Brassicaceae</taxon>
        <taxon>Camelineae</taxon>
        <taxon>Arabidopsis</taxon>
    </lineage>
</organism>
<comment type="similarity">
    <text evidence="1">Belongs to the peptidase C85 family.</text>
</comment>
<dbReference type="AlphaFoldDB" id="D7MWK7"/>
<keyword evidence="2" id="KW-0175">Coiled coil</keyword>
<dbReference type="Gramene" id="fgenesh1_pg.C_scaffold_139000001">
    <property type="protein sequence ID" value="fgenesh1_pg.C_scaffold_139000001"/>
    <property type="gene ID" value="fgenesh1_pg.C_scaffold_139000001"/>
</dbReference>
<evidence type="ECO:0000313" key="5">
    <source>
        <dbReference type="Proteomes" id="UP000008694"/>
    </source>
</evidence>
<dbReference type="InterPro" id="IPR003323">
    <property type="entry name" value="OTU_dom"/>
</dbReference>
<dbReference type="HOGENOM" id="CLU_1134876_0_0_1"/>
<feature type="coiled-coil region" evidence="2">
    <location>
        <begin position="96"/>
        <end position="128"/>
    </location>
</feature>
<evidence type="ECO:0000259" key="3">
    <source>
        <dbReference type="PROSITE" id="PS50802"/>
    </source>
</evidence>
<dbReference type="eggNOG" id="KOG2605">
    <property type="taxonomic scope" value="Eukaryota"/>
</dbReference>